<comment type="catalytic activity">
    <reaction evidence="1 14">
        <text>adenosylcob(III)inamide + ATP = adenosylcob(III)inamide phosphate + ADP + H(+)</text>
        <dbReference type="Rhea" id="RHEA:15769"/>
        <dbReference type="ChEBI" id="CHEBI:2480"/>
        <dbReference type="ChEBI" id="CHEBI:15378"/>
        <dbReference type="ChEBI" id="CHEBI:30616"/>
        <dbReference type="ChEBI" id="CHEBI:58502"/>
        <dbReference type="ChEBI" id="CHEBI:456216"/>
        <dbReference type="EC" id="2.7.1.156"/>
    </reaction>
</comment>
<comment type="pathway">
    <text evidence="5 14">Cofactor biosynthesis; adenosylcobalamin biosynthesis; adenosylcobalamin from cob(II)yrinate a,c-diamide: step 6/7.</text>
</comment>
<dbReference type="Gene3D" id="3.40.50.300">
    <property type="entry name" value="P-loop containing nucleotide triphosphate hydrolases"/>
    <property type="match status" value="1"/>
</dbReference>
<organism evidence="16 17">
    <name type="scientific">Halorhodospira neutriphila</name>
    <dbReference type="NCBI Taxonomy" id="168379"/>
    <lineage>
        <taxon>Bacteria</taxon>
        <taxon>Pseudomonadati</taxon>
        <taxon>Pseudomonadota</taxon>
        <taxon>Gammaproteobacteria</taxon>
        <taxon>Chromatiales</taxon>
        <taxon>Ectothiorhodospiraceae</taxon>
        <taxon>Halorhodospira</taxon>
    </lineage>
</organism>
<comment type="caution">
    <text evidence="16">The sequence shown here is derived from an EMBL/GenBank/DDBJ whole genome shotgun (WGS) entry which is preliminary data.</text>
</comment>
<dbReference type="NCBIfam" id="NF004469">
    <property type="entry name" value="PRK05800.1"/>
    <property type="match status" value="1"/>
</dbReference>
<evidence type="ECO:0000256" key="14">
    <source>
        <dbReference type="PIRNR" id="PIRNR006135"/>
    </source>
</evidence>
<keyword evidence="12 14" id="KW-0067">ATP-binding</keyword>
<accession>A0ABS1E646</accession>
<evidence type="ECO:0000256" key="6">
    <source>
        <dbReference type="ARBA" id="ARBA00005159"/>
    </source>
</evidence>
<proteinExistence type="inferred from homology"/>
<dbReference type="Pfam" id="PF02283">
    <property type="entry name" value="CobU"/>
    <property type="match status" value="1"/>
</dbReference>
<dbReference type="GO" id="GO:0016779">
    <property type="term" value="F:nucleotidyltransferase activity"/>
    <property type="evidence" value="ECO:0007669"/>
    <property type="project" value="UniProtKB-KW"/>
</dbReference>
<dbReference type="SUPFAM" id="SSF52540">
    <property type="entry name" value="P-loop containing nucleoside triphosphate hydrolases"/>
    <property type="match status" value="1"/>
</dbReference>
<dbReference type="RefSeq" id="WP_200259859.1">
    <property type="nucleotide sequence ID" value="NZ_NRSH01000106.1"/>
</dbReference>
<dbReference type="PIRSF" id="PIRSF006135">
    <property type="entry name" value="CobU"/>
    <property type="match status" value="1"/>
</dbReference>
<sequence>MRELILGGVRSGKSRYAERRAAERTDDVTYIATARADGDPEMAERIAAHRARRPAHWRTVEAPDDLAGALEASCAPQRAVIVDCLTLWLSNQLSAAGEPDPDRLRRQRQRLLAALERVPGDVLLIGNETGLGVMPLNALARQFCDEAGALHQELAALCDEVTWTIAGIAQKIKNNNKERDRVLPPSDRSGETSERNPLADRPGSQQQ</sequence>
<evidence type="ECO:0000256" key="1">
    <source>
        <dbReference type="ARBA" id="ARBA00000312"/>
    </source>
</evidence>
<comment type="pathway">
    <text evidence="6 14">Cofactor biosynthesis; adenosylcobalamin biosynthesis; adenosylcobalamin from cob(II)yrinate a,c-diamide: step 5/7.</text>
</comment>
<feature type="region of interest" description="Disordered" evidence="15">
    <location>
        <begin position="174"/>
        <end position="207"/>
    </location>
</feature>
<evidence type="ECO:0000256" key="8">
    <source>
        <dbReference type="ARBA" id="ARBA00022573"/>
    </source>
</evidence>
<evidence type="ECO:0000256" key="13">
    <source>
        <dbReference type="ARBA" id="ARBA00023134"/>
    </source>
</evidence>
<comment type="function">
    <text evidence="4 14">Catalyzes ATP-dependent phosphorylation of adenosylcobinamide and addition of GMP to adenosylcobinamide phosphate.</text>
</comment>
<dbReference type="GO" id="GO:0016301">
    <property type="term" value="F:kinase activity"/>
    <property type="evidence" value="ECO:0007669"/>
    <property type="project" value="UniProtKB-KW"/>
</dbReference>
<evidence type="ECO:0000256" key="9">
    <source>
        <dbReference type="ARBA" id="ARBA00022679"/>
    </source>
</evidence>
<dbReference type="InterPro" id="IPR003203">
    <property type="entry name" value="CobU/CobP"/>
</dbReference>
<evidence type="ECO:0000256" key="5">
    <source>
        <dbReference type="ARBA" id="ARBA00004692"/>
    </source>
</evidence>
<dbReference type="EC" id="2.7.7.62" evidence="14"/>
<keyword evidence="16" id="KW-0548">Nucleotidyltransferase</keyword>
<dbReference type="EMBL" id="NRSH01000106">
    <property type="protein sequence ID" value="MBK1727155.1"/>
    <property type="molecule type" value="Genomic_DNA"/>
</dbReference>
<evidence type="ECO:0000256" key="12">
    <source>
        <dbReference type="ARBA" id="ARBA00022840"/>
    </source>
</evidence>
<protein>
    <recommendedName>
        <fullName evidence="14">Bifunctional adenosylcobalamin biosynthesis protein</fullName>
        <ecNumber evidence="14">2.7.1.156</ecNumber>
        <ecNumber evidence="14">2.7.7.62</ecNumber>
    </recommendedName>
</protein>
<comment type="catalytic activity">
    <reaction evidence="2 14">
        <text>adenosylcob(III)inamide phosphate + GTP + H(+) = adenosylcob(III)inamide-GDP + diphosphate</text>
        <dbReference type="Rhea" id="RHEA:22712"/>
        <dbReference type="ChEBI" id="CHEBI:15378"/>
        <dbReference type="ChEBI" id="CHEBI:33019"/>
        <dbReference type="ChEBI" id="CHEBI:37565"/>
        <dbReference type="ChEBI" id="CHEBI:58502"/>
        <dbReference type="ChEBI" id="CHEBI:60487"/>
        <dbReference type="EC" id="2.7.7.62"/>
    </reaction>
</comment>
<evidence type="ECO:0000256" key="4">
    <source>
        <dbReference type="ARBA" id="ARBA00003889"/>
    </source>
</evidence>
<dbReference type="EC" id="2.7.1.156" evidence="14"/>
<evidence type="ECO:0000256" key="2">
    <source>
        <dbReference type="ARBA" id="ARBA00000711"/>
    </source>
</evidence>
<keyword evidence="10 14" id="KW-0547">Nucleotide-binding</keyword>
<evidence type="ECO:0000313" key="17">
    <source>
        <dbReference type="Proteomes" id="UP000738126"/>
    </source>
</evidence>
<dbReference type="CDD" id="cd00544">
    <property type="entry name" value="CobU"/>
    <property type="match status" value="1"/>
</dbReference>
<dbReference type="PANTHER" id="PTHR34848">
    <property type="match status" value="1"/>
</dbReference>
<feature type="compositionally biased region" description="Basic and acidic residues" evidence="15">
    <location>
        <begin position="175"/>
        <end position="198"/>
    </location>
</feature>
<evidence type="ECO:0000256" key="11">
    <source>
        <dbReference type="ARBA" id="ARBA00022777"/>
    </source>
</evidence>
<keyword evidence="17" id="KW-1185">Reference proteome</keyword>
<keyword evidence="11 14" id="KW-0418">Kinase</keyword>
<evidence type="ECO:0000256" key="3">
    <source>
        <dbReference type="ARBA" id="ARBA00001522"/>
    </source>
</evidence>
<keyword evidence="8 14" id="KW-0169">Cobalamin biosynthesis</keyword>
<dbReference type="InterPro" id="IPR027417">
    <property type="entry name" value="P-loop_NTPase"/>
</dbReference>
<keyword evidence="13 14" id="KW-0342">GTP-binding</keyword>
<dbReference type="Proteomes" id="UP000738126">
    <property type="component" value="Unassembled WGS sequence"/>
</dbReference>
<comment type="catalytic activity">
    <reaction evidence="3">
        <text>adenosylcob(III)inamide + GTP = adenosylcob(III)inamide phosphate + GDP + H(+)</text>
        <dbReference type="Rhea" id="RHEA:15765"/>
        <dbReference type="ChEBI" id="CHEBI:2480"/>
        <dbReference type="ChEBI" id="CHEBI:15378"/>
        <dbReference type="ChEBI" id="CHEBI:37565"/>
        <dbReference type="ChEBI" id="CHEBI:58189"/>
        <dbReference type="ChEBI" id="CHEBI:58502"/>
        <dbReference type="EC" id="2.7.1.156"/>
    </reaction>
</comment>
<gene>
    <name evidence="16" type="ORF">CKO13_09010</name>
</gene>
<evidence type="ECO:0000256" key="10">
    <source>
        <dbReference type="ARBA" id="ARBA00022741"/>
    </source>
</evidence>
<dbReference type="PANTHER" id="PTHR34848:SF1">
    <property type="entry name" value="BIFUNCTIONAL ADENOSYLCOBALAMIN BIOSYNTHESIS PROTEIN COBU"/>
    <property type="match status" value="1"/>
</dbReference>
<evidence type="ECO:0000313" key="16">
    <source>
        <dbReference type="EMBL" id="MBK1727155.1"/>
    </source>
</evidence>
<name>A0ABS1E646_9GAMM</name>
<evidence type="ECO:0000256" key="7">
    <source>
        <dbReference type="ARBA" id="ARBA00007490"/>
    </source>
</evidence>
<keyword evidence="9 14" id="KW-0808">Transferase</keyword>
<comment type="similarity">
    <text evidence="7 14">Belongs to the CobU/CobP family.</text>
</comment>
<reference evidence="16 17" key="1">
    <citation type="journal article" date="2020" name="Microorganisms">
        <title>Osmotic Adaptation and Compatible Solute Biosynthesis of Phototrophic Bacteria as Revealed from Genome Analyses.</title>
        <authorList>
            <person name="Imhoff J.F."/>
            <person name="Rahn T."/>
            <person name="Kunzel S."/>
            <person name="Keller A."/>
            <person name="Neulinger S.C."/>
        </authorList>
    </citation>
    <scope>NUCLEOTIDE SEQUENCE [LARGE SCALE GENOMIC DNA]</scope>
    <source>
        <strain evidence="16 17">DSM 15116</strain>
    </source>
</reference>
<evidence type="ECO:0000256" key="15">
    <source>
        <dbReference type="SAM" id="MobiDB-lite"/>
    </source>
</evidence>